<dbReference type="Pfam" id="PF13505">
    <property type="entry name" value="OMP_b-brl"/>
    <property type="match status" value="1"/>
</dbReference>
<evidence type="ECO:0000259" key="3">
    <source>
        <dbReference type="Pfam" id="PF13505"/>
    </source>
</evidence>
<dbReference type="SUPFAM" id="SSF56925">
    <property type="entry name" value="OMPA-like"/>
    <property type="match status" value="1"/>
</dbReference>
<dbReference type="EMBL" id="JBHRTQ010000010">
    <property type="protein sequence ID" value="MFC3175018.1"/>
    <property type="molecule type" value="Genomic_DNA"/>
</dbReference>
<keyword evidence="5" id="KW-1185">Reference proteome</keyword>
<evidence type="ECO:0000313" key="5">
    <source>
        <dbReference type="Proteomes" id="UP001595604"/>
    </source>
</evidence>
<gene>
    <name evidence="4" type="ORF">ACFOD9_12230</name>
</gene>
<dbReference type="InterPro" id="IPR027385">
    <property type="entry name" value="Beta-barrel_OMP"/>
</dbReference>
<accession>A0ABV7IVL6</accession>
<comment type="caution">
    <text evidence="4">The sequence shown here is derived from an EMBL/GenBank/DDBJ whole genome shotgun (WGS) entry which is preliminary data.</text>
</comment>
<proteinExistence type="predicted"/>
<dbReference type="Gene3D" id="2.40.160.20">
    <property type="match status" value="1"/>
</dbReference>
<evidence type="ECO:0000313" key="4">
    <source>
        <dbReference type="EMBL" id="MFC3175018.1"/>
    </source>
</evidence>
<keyword evidence="1 2" id="KW-0732">Signal</keyword>
<feature type="signal peptide" evidence="2">
    <location>
        <begin position="1"/>
        <end position="22"/>
    </location>
</feature>
<evidence type="ECO:0000256" key="1">
    <source>
        <dbReference type="ARBA" id="ARBA00022729"/>
    </source>
</evidence>
<reference evidence="5" key="1">
    <citation type="journal article" date="2019" name="Int. J. Syst. Evol. Microbiol.">
        <title>The Global Catalogue of Microorganisms (GCM) 10K type strain sequencing project: providing services to taxonomists for standard genome sequencing and annotation.</title>
        <authorList>
            <consortium name="The Broad Institute Genomics Platform"/>
            <consortium name="The Broad Institute Genome Sequencing Center for Infectious Disease"/>
            <person name="Wu L."/>
            <person name="Ma J."/>
        </authorList>
    </citation>
    <scope>NUCLEOTIDE SEQUENCE [LARGE SCALE GENOMIC DNA]</scope>
    <source>
        <strain evidence="5">KCTC 42984</strain>
    </source>
</reference>
<organism evidence="4 5">
    <name type="scientific">Novosphingobium bradum</name>
    <dbReference type="NCBI Taxonomy" id="1737444"/>
    <lineage>
        <taxon>Bacteria</taxon>
        <taxon>Pseudomonadati</taxon>
        <taxon>Pseudomonadota</taxon>
        <taxon>Alphaproteobacteria</taxon>
        <taxon>Sphingomonadales</taxon>
        <taxon>Sphingomonadaceae</taxon>
        <taxon>Novosphingobium</taxon>
    </lineage>
</organism>
<feature type="domain" description="Outer membrane protein beta-barrel" evidence="3">
    <location>
        <begin position="10"/>
        <end position="217"/>
    </location>
</feature>
<sequence>MKKYFAILAATPVAFGAQAALAAPLAGPYIGVQGNHDAYEVKAQGLNISGTSVSADGISGNGKGASIYAGYDLPLAPSAFVGLEAGFDYSGAGISLSAANGGNTVGTSIKARETYSIAARLGVVVGGSTGLYAKAGYANTRFKASAQQNGVTQFADSRHHGAFVYGGGIETGLVQNVSVRAEFTVSDYGSAGLDQDFGVTGIKVSNSKTSVGISYRF</sequence>
<protein>
    <submittedName>
        <fullName evidence="4">Outer membrane protein</fullName>
    </submittedName>
</protein>
<feature type="chain" id="PRO_5045140871" evidence="2">
    <location>
        <begin position="23"/>
        <end position="217"/>
    </location>
</feature>
<dbReference type="InterPro" id="IPR011250">
    <property type="entry name" value="OMP/PagP_B-barrel"/>
</dbReference>
<dbReference type="Proteomes" id="UP001595604">
    <property type="component" value="Unassembled WGS sequence"/>
</dbReference>
<name>A0ABV7IVL6_9SPHN</name>
<evidence type="ECO:0000256" key="2">
    <source>
        <dbReference type="SAM" id="SignalP"/>
    </source>
</evidence>
<dbReference type="RefSeq" id="WP_379510393.1">
    <property type="nucleotide sequence ID" value="NZ_JBHRTQ010000010.1"/>
</dbReference>